<gene>
    <name evidence="1" type="ORF">PILCRDRAFT_8982</name>
</gene>
<dbReference type="HOGENOM" id="CLU_046568_0_0_1"/>
<dbReference type="InParanoid" id="A0A0C3FNK0"/>
<dbReference type="OrthoDB" id="2786563at2759"/>
<evidence type="ECO:0000313" key="1">
    <source>
        <dbReference type="EMBL" id="KIM81324.1"/>
    </source>
</evidence>
<reference evidence="1 2" key="1">
    <citation type="submission" date="2014-04" db="EMBL/GenBank/DDBJ databases">
        <authorList>
            <consortium name="DOE Joint Genome Institute"/>
            <person name="Kuo A."/>
            <person name="Tarkka M."/>
            <person name="Buscot F."/>
            <person name="Kohler A."/>
            <person name="Nagy L.G."/>
            <person name="Floudas D."/>
            <person name="Copeland A."/>
            <person name="Barry K.W."/>
            <person name="Cichocki N."/>
            <person name="Veneault-Fourrey C."/>
            <person name="LaButti K."/>
            <person name="Lindquist E.A."/>
            <person name="Lipzen A."/>
            <person name="Lundell T."/>
            <person name="Morin E."/>
            <person name="Murat C."/>
            <person name="Sun H."/>
            <person name="Tunlid A."/>
            <person name="Henrissat B."/>
            <person name="Grigoriev I.V."/>
            <person name="Hibbett D.S."/>
            <person name="Martin F."/>
            <person name="Nordberg H.P."/>
            <person name="Cantor M.N."/>
            <person name="Hua S.X."/>
        </authorList>
    </citation>
    <scope>NUCLEOTIDE SEQUENCE [LARGE SCALE GENOMIC DNA]</scope>
    <source>
        <strain evidence="1 2">F 1598</strain>
    </source>
</reference>
<organism evidence="1 2">
    <name type="scientific">Piloderma croceum (strain F 1598)</name>
    <dbReference type="NCBI Taxonomy" id="765440"/>
    <lineage>
        <taxon>Eukaryota</taxon>
        <taxon>Fungi</taxon>
        <taxon>Dikarya</taxon>
        <taxon>Basidiomycota</taxon>
        <taxon>Agaricomycotina</taxon>
        <taxon>Agaricomycetes</taxon>
        <taxon>Agaricomycetidae</taxon>
        <taxon>Atheliales</taxon>
        <taxon>Atheliaceae</taxon>
        <taxon>Piloderma</taxon>
    </lineage>
</organism>
<dbReference type="EMBL" id="KN833000">
    <property type="protein sequence ID" value="KIM81324.1"/>
    <property type="molecule type" value="Genomic_DNA"/>
</dbReference>
<protein>
    <submittedName>
        <fullName evidence="1">Uncharacterized protein</fullName>
    </submittedName>
</protein>
<evidence type="ECO:0000313" key="2">
    <source>
        <dbReference type="Proteomes" id="UP000054166"/>
    </source>
</evidence>
<name>A0A0C3FNK0_PILCF</name>
<dbReference type="AlphaFoldDB" id="A0A0C3FNK0"/>
<reference evidence="2" key="2">
    <citation type="submission" date="2015-01" db="EMBL/GenBank/DDBJ databases">
        <title>Evolutionary Origins and Diversification of the Mycorrhizal Mutualists.</title>
        <authorList>
            <consortium name="DOE Joint Genome Institute"/>
            <consortium name="Mycorrhizal Genomics Consortium"/>
            <person name="Kohler A."/>
            <person name="Kuo A."/>
            <person name="Nagy L.G."/>
            <person name="Floudas D."/>
            <person name="Copeland A."/>
            <person name="Barry K.W."/>
            <person name="Cichocki N."/>
            <person name="Veneault-Fourrey C."/>
            <person name="LaButti K."/>
            <person name="Lindquist E.A."/>
            <person name="Lipzen A."/>
            <person name="Lundell T."/>
            <person name="Morin E."/>
            <person name="Murat C."/>
            <person name="Riley R."/>
            <person name="Ohm R."/>
            <person name="Sun H."/>
            <person name="Tunlid A."/>
            <person name="Henrissat B."/>
            <person name="Grigoriev I.V."/>
            <person name="Hibbett D.S."/>
            <person name="Martin F."/>
        </authorList>
    </citation>
    <scope>NUCLEOTIDE SEQUENCE [LARGE SCALE GENOMIC DNA]</scope>
    <source>
        <strain evidence="2">F 1598</strain>
    </source>
</reference>
<sequence length="335" mass="37240">MSPFRRTISWITVDGTCIARFPEEILHQILRLCVSAPPTPPARPSWHVRQQSCNRSRTAALLVCKSWLRIATPAFYKTVLLQSEEQAIMLSSTLVANPPLGRYVRSLVILGVWSALGDVVKLCPGVVSLDLTLGGPRESVAICQMKEIAIVISGLQSLDIRNFALRKLPNVYLTQHRPRLIISYLSKIIPKWQRLENVHVAFPLSTGLNVILPLATALACSTSLRILRTQLPVVWSPVLLKISENPYLEKIELWNLFLTDGEAMVGTGLFLKEARRHQRLADLIKAGTRIIRARAHTVGGFEQAMVVPIRTEVNALTSATIASSPPLFHHLSLHV</sequence>
<dbReference type="Proteomes" id="UP000054166">
    <property type="component" value="Unassembled WGS sequence"/>
</dbReference>
<keyword evidence="2" id="KW-1185">Reference proteome</keyword>
<accession>A0A0C3FNK0</accession>
<proteinExistence type="predicted"/>